<proteinExistence type="predicted"/>
<dbReference type="Gene3D" id="3.40.630.30">
    <property type="match status" value="1"/>
</dbReference>
<dbReference type="PROSITE" id="PS51186">
    <property type="entry name" value="GNAT"/>
    <property type="match status" value="1"/>
</dbReference>
<dbReference type="InterPro" id="IPR016181">
    <property type="entry name" value="Acyl_CoA_acyltransferase"/>
</dbReference>
<evidence type="ECO:0000313" key="2">
    <source>
        <dbReference type="EMBL" id="MDT0632150.1"/>
    </source>
</evidence>
<name>A0ABU3BSE2_9BACT</name>
<dbReference type="CDD" id="cd04301">
    <property type="entry name" value="NAT_SF"/>
    <property type="match status" value="1"/>
</dbReference>
<sequence>MQIDLAPDIVPDGPPGLRIERVGMDRFDEVRDLNEAVFGEGRVIYRLDRTDLTFLLASVGDRAVGYKVGYAETATTFYSAKGGVLDRWRRTGVARALLVRMEDQARGMGYARFAYDTFPNKHPGMTVLGLAAGYTVAAAGYNAAYRDVRLRFERDLGAKSDG</sequence>
<organism evidence="2 3">
    <name type="scientific">Rubrivirga litoralis</name>
    <dbReference type="NCBI Taxonomy" id="3075598"/>
    <lineage>
        <taxon>Bacteria</taxon>
        <taxon>Pseudomonadati</taxon>
        <taxon>Rhodothermota</taxon>
        <taxon>Rhodothermia</taxon>
        <taxon>Rhodothermales</taxon>
        <taxon>Rubricoccaceae</taxon>
        <taxon>Rubrivirga</taxon>
    </lineage>
</organism>
<dbReference type="SUPFAM" id="SSF55729">
    <property type="entry name" value="Acyl-CoA N-acyltransferases (Nat)"/>
    <property type="match status" value="1"/>
</dbReference>
<dbReference type="GO" id="GO:0016746">
    <property type="term" value="F:acyltransferase activity"/>
    <property type="evidence" value="ECO:0007669"/>
    <property type="project" value="UniProtKB-KW"/>
</dbReference>
<dbReference type="Proteomes" id="UP001267426">
    <property type="component" value="Unassembled WGS sequence"/>
</dbReference>
<feature type="domain" description="N-acetyltransferase" evidence="1">
    <location>
        <begin position="17"/>
        <end position="155"/>
    </location>
</feature>
<comment type="caution">
    <text evidence="2">The sequence shown here is derived from an EMBL/GenBank/DDBJ whole genome shotgun (WGS) entry which is preliminary data.</text>
</comment>
<accession>A0ABU3BSE2</accession>
<protein>
    <submittedName>
        <fullName evidence="2">GNAT family N-acetyltransferase</fullName>
        <ecNumber evidence="2">2.3.1.-</ecNumber>
    </submittedName>
</protein>
<evidence type="ECO:0000259" key="1">
    <source>
        <dbReference type="PROSITE" id="PS51186"/>
    </source>
</evidence>
<keyword evidence="3" id="KW-1185">Reference proteome</keyword>
<dbReference type="Pfam" id="PF00583">
    <property type="entry name" value="Acetyltransf_1"/>
    <property type="match status" value="1"/>
</dbReference>
<dbReference type="EC" id="2.3.1.-" evidence="2"/>
<reference evidence="2 3" key="1">
    <citation type="submission" date="2023-09" db="EMBL/GenBank/DDBJ databases">
        <authorList>
            <person name="Rey-Velasco X."/>
        </authorList>
    </citation>
    <scope>NUCLEOTIDE SEQUENCE [LARGE SCALE GENOMIC DNA]</scope>
    <source>
        <strain evidence="2 3">F394</strain>
    </source>
</reference>
<dbReference type="RefSeq" id="WP_311663790.1">
    <property type="nucleotide sequence ID" value="NZ_JAVRHT010000022.1"/>
</dbReference>
<gene>
    <name evidence="2" type="ORF">RM540_10380</name>
</gene>
<dbReference type="InterPro" id="IPR000182">
    <property type="entry name" value="GNAT_dom"/>
</dbReference>
<evidence type="ECO:0000313" key="3">
    <source>
        <dbReference type="Proteomes" id="UP001267426"/>
    </source>
</evidence>
<keyword evidence="2" id="KW-0012">Acyltransferase</keyword>
<keyword evidence="2" id="KW-0808">Transferase</keyword>
<dbReference type="EMBL" id="JAVRHT010000022">
    <property type="protein sequence ID" value="MDT0632150.1"/>
    <property type="molecule type" value="Genomic_DNA"/>
</dbReference>